<accession>A0A7T4M0S5</accession>
<organism evidence="1 2">
    <name type="scientific">Streptococcus oralis</name>
    <dbReference type="NCBI Taxonomy" id="1303"/>
    <lineage>
        <taxon>Bacteria</taxon>
        <taxon>Bacillati</taxon>
        <taxon>Bacillota</taxon>
        <taxon>Bacilli</taxon>
        <taxon>Lactobacillales</taxon>
        <taxon>Streptococcaceae</taxon>
        <taxon>Streptococcus</taxon>
    </lineage>
</organism>
<dbReference type="EMBL" id="CP066059">
    <property type="protein sequence ID" value="QQC34898.1"/>
    <property type="molecule type" value="Genomic_DNA"/>
</dbReference>
<dbReference type="RefSeq" id="WP_198459166.1">
    <property type="nucleotide sequence ID" value="NZ_CP066059.1"/>
</dbReference>
<evidence type="ECO:0000313" key="1">
    <source>
        <dbReference type="EMBL" id="QQC34898.1"/>
    </source>
</evidence>
<evidence type="ECO:0000313" key="2">
    <source>
        <dbReference type="Proteomes" id="UP000595948"/>
    </source>
</evidence>
<sequence length="207" mass="23427">MFKQKSIFLIAVVLASLVVVGSVSGVFYLKYMKAENETAQQITEQTIQQTETTQDSVEQKQQEKGKLREEITEDDKSYNKAFKSLEMAGHKVDLSIEKEVKGAFKVVIKECKTANILEIDFSHEKHLKMAKQDMIMSFAVSFQQNGYDVDVNNIEVYESKSTDVVQFIVKSTKKGEESIFWTGNYNTLAHQVSISHYYGGHVGKAFG</sequence>
<reference evidence="1 2" key="1">
    <citation type="submission" date="2020-12" db="EMBL/GenBank/DDBJ databases">
        <title>FDA dAtabase for Regulatory Grade micrObial Sequences (FDA-ARGOS): Supporting development and validation of Infectious Disease Dx tests.</title>
        <authorList>
            <person name="Sproer C."/>
            <person name="Gronow S."/>
            <person name="Severitt S."/>
            <person name="Schroder I."/>
            <person name="Tallon L."/>
            <person name="Sadzewicz L."/>
            <person name="Zhao X."/>
            <person name="Boylan J."/>
            <person name="Ott S."/>
            <person name="Bowen H."/>
            <person name="Vavikolanu K."/>
            <person name="Mehta A."/>
            <person name="Aluvathingal J."/>
            <person name="Nadendla S."/>
            <person name="Lowell S."/>
            <person name="Myers T."/>
            <person name="Yan Y."/>
            <person name="Sichtig H."/>
        </authorList>
    </citation>
    <scope>NUCLEOTIDE SEQUENCE [LARGE SCALE GENOMIC DNA]</scope>
    <source>
        <strain evidence="1 2">FDAARGOS_1021</strain>
    </source>
</reference>
<dbReference type="AlphaFoldDB" id="A0A7T4M0S5"/>
<dbReference type="Proteomes" id="UP000595948">
    <property type="component" value="Chromosome"/>
</dbReference>
<protein>
    <submittedName>
        <fullName evidence="1">Uncharacterized protein</fullName>
    </submittedName>
</protein>
<proteinExistence type="predicted"/>
<name>A0A7T4M0S5_STROR</name>
<gene>
    <name evidence="1" type="ORF">I6H78_06515</name>
</gene>